<proteinExistence type="inferred from homology"/>
<organism evidence="5 6">
    <name type="scientific">Pseudaquabacterium pictum</name>
    <dbReference type="NCBI Taxonomy" id="2315236"/>
    <lineage>
        <taxon>Bacteria</taxon>
        <taxon>Pseudomonadati</taxon>
        <taxon>Pseudomonadota</taxon>
        <taxon>Betaproteobacteria</taxon>
        <taxon>Burkholderiales</taxon>
        <taxon>Sphaerotilaceae</taxon>
        <taxon>Pseudaquabacterium</taxon>
    </lineage>
</organism>
<evidence type="ECO:0000256" key="2">
    <source>
        <dbReference type="ARBA" id="ARBA00049661"/>
    </source>
</evidence>
<dbReference type="InterPro" id="IPR037069">
    <property type="entry name" value="AcylCoA_DH/ox_N_sf"/>
</dbReference>
<dbReference type="InterPro" id="IPR013107">
    <property type="entry name" value="Acyl-CoA_DH_C"/>
</dbReference>
<dbReference type="OrthoDB" id="7316074at2"/>
<accession>A0A480AY54</accession>
<dbReference type="RefSeq" id="WP_137733440.1">
    <property type="nucleotide sequence ID" value="NZ_BJCL01000006.1"/>
</dbReference>
<dbReference type="GO" id="GO:0033539">
    <property type="term" value="P:fatty acid beta-oxidation using acyl-CoA dehydrogenase"/>
    <property type="evidence" value="ECO:0007669"/>
    <property type="project" value="TreeGrafter"/>
</dbReference>
<dbReference type="InterPro" id="IPR046373">
    <property type="entry name" value="Acyl-CoA_Oxase/DH_mid-dom_sf"/>
</dbReference>
<comment type="similarity">
    <text evidence="2">Belongs to the HpaH/HsaA monooxygenase family.</text>
</comment>
<keyword evidence="6" id="KW-1185">Reference proteome</keyword>
<dbReference type="Pfam" id="PF02771">
    <property type="entry name" value="Acyl-CoA_dh_N"/>
    <property type="match status" value="1"/>
</dbReference>
<dbReference type="SUPFAM" id="SSF56645">
    <property type="entry name" value="Acyl-CoA dehydrogenase NM domain-like"/>
    <property type="match status" value="1"/>
</dbReference>
<evidence type="ECO:0000313" key="6">
    <source>
        <dbReference type="Proteomes" id="UP000301751"/>
    </source>
</evidence>
<protein>
    <recommendedName>
        <fullName evidence="7">Acyl-CoA dehydrogenase</fullName>
    </recommendedName>
</protein>
<dbReference type="Gene3D" id="1.10.540.10">
    <property type="entry name" value="Acyl-CoA dehydrogenase/oxidase, N-terminal domain"/>
    <property type="match status" value="1"/>
</dbReference>
<feature type="domain" description="Acyl-CoA dehydrogenase/oxidase N-terminal" evidence="3">
    <location>
        <begin position="11"/>
        <end position="100"/>
    </location>
</feature>
<dbReference type="InterPro" id="IPR013786">
    <property type="entry name" value="AcylCoA_DH/ox_N"/>
</dbReference>
<dbReference type="Proteomes" id="UP000301751">
    <property type="component" value="Unassembled WGS sequence"/>
</dbReference>
<evidence type="ECO:0000259" key="3">
    <source>
        <dbReference type="Pfam" id="PF02771"/>
    </source>
</evidence>
<dbReference type="Pfam" id="PF08028">
    <property type="entry name" value="Acyl-CoA_dh_2"/>
    <property type="match status" value="1"/>
</dbReference>
<dbReference type="GO" id="GO:0005737">
    <property type="term" value="C:cytoplasm"/>
    <property type="evidence" value="ECO:0007669"/>
    <property type="project" value="TreeGrafter"/>
</dbReference>
<dbReference type="GO" id="GO:0050660">
    <property type="term" value="F:flavin adenine dinucleotide binding"/>
    <property type="evidence" value="ECO:0007669"/>
    <property type="project" value="InterPro"/>
</dbReference>
<dbReference type="AlphaFoldDB" id="A0A480AY54"/>
<keyword evidence="1" id="KW-0560">Oxidoreductase</keyword>
<dbReference type="InterPro" id="IPR009100">
    <property type="entry name" value="AcylCoA_DH/oxidase_NM_dom_sf"/>
</dbReference>
<dbReference type="InterPro" id="IPR036250">
    <property type="entry name" value="AcylCo_DH-like_C"/>
</dbReference>
<gene>
    <name evidence="5" type="ORF">AQPW35_27990</name>
</gene>
<sequence>MHVATAATRTPQHQALMQTAARAGLALAGRSREFEAQHALPQDVADMLAEAGLYRLLTPQTLGGHEAPPASFYLVVEQLAQTDAAAAWCCFISCTSALLAAYLPEDSAARLFQRPDLKLAGVFAPRGRAVPTEQRGVAGLRISGRWAWGSGSRNADLVTAGCLVIGPDGQPQLMPDGSPRVLSVVLDRSQVHLADNWDAFGLCGTGSGEFEVRDAFVPLAHTASLLDGPRLQTPLYRFPVFGLLAIAIAAVATGVAREALQHFIAEASRSVPQAGSRPLGARATVQDAVARAEAQLQSARCYLLASVDAAWQAAQQPGELPLAARRDLRLAASHAVHTSAELVARLYTLAGGGAVFASSPLQRALRNVQVATQHMMVGDATFELTGRLLLDVPTPTQML</sequence>
<evidence type="ECO:0000259" key="4">
    <source>
        <dbReference type="Pfam" id="PF08028"/>
    </source>
</evidence>
<feature type="domain" description="Acyl-CoA dehydrogenase C-terminal" evidence="4">
    <location>
        <begin position="247"/>
        <end position="377"/>
    </location>
</feature>
<comment type="caution">
    <text evidence="5">The sequence shown here is derived from an EMBL/GenBank/DDBJ whole genome shotgun (WGS) entry which is preliminary data.</text>
</comment>
<dbReference type="EMBL" id="BJCL01000006">
    <property type="protein sequence ID" value="GCL63718.1"/>
    <property type="molecule type" value="Genomic_DNA"/>
</dbReference>
<dbReference type="Gene3D" id="2.40.110.10">
    <property type="entry name" value="Butyryl-CoA Dehydrogenase, subunit A, domain 2"/>
    <property type="match status" value="1"/>
</dbReference>
<dbReference type="GO" id="GO:0003995">
    <property type="term" value="F:acyl-CoA dehydrogenase activity"/>
    <property type="evidence" value="ECO:0007669"/>
    <property type="project" value="TreeGrafter"/>
</dbReference>
<reference evidence="6" key="1">
    <citation type="submission" date="2019-03" db="EMBL/GenBank/DDBJ databases">
        <title>Aquabacterium pictum sp.nov., the first bacteriochlorophyll a-containing freshwater bacterium in the genus Aquabacterium of the class Betaproteobacteria.</title>
        <authorList>
            <person name="Hirose S."/>
            <person name="Tank M."/>
            <person name="Hara E."/>
            <person name="Tamaki H."/>
            <person name="Takaichi S."/>
            <person name="Haruta S."/>
            <person name="Hanada S."/>
        </authorList>
    </citation>
    <scope>NUCLEOTIDE SEQUENCE [LARGE SCALE GENOMIC DNA]</scope>
    <source>
        <strain evidence="6">W35</strain>
    </source>
</reference>
<dbReference type="InterPro" id="IPR050741">
    <property type="entry name" value="Acyl-CoA_dehydrogenase"/>
</dbReference>
<dbReference type="SUPFAM" id="SSF47203">
    <property type="entry name" value="Acyl-CoA dehydrogenase C-terminal domain-like"/>
    <property type="match status" value="1"/>
</dbReference>
<dbReference type="Gene3D" id="1.20.140.10">
    <property type="entry name" value="Butyryl-CoA Dehydrogenase, subunit A, domain 3"/>
    <property type="match status" value="1"/>
</dbReference>
<dbReference type="PIRSF" id="PIRSF016578">
    <property type="entry name" value="HsaA"/>
    <property type="match status" value="1"/>
</dbReference>
<evidence type="ECO:0000313" key="5">
    <source>
        <dbReference type="EMBL" id="GCL63718.1"/>
    </source>
</evidence>
<evidence type="ECO:0000256" key="1">
    <source>
        <dbReference type="ARBA" id="ARBA00023002"/>
    </source>
</evidence>
<evidence type="ECO:0008006" key="7">
    <source>
        <dbReference type="Google" id="ProtNLM"/>
    </source>
</evidence>
<dbReference type="PANTHER" id="PTHR48083:SF5">
    <property type="entry name" value="NRGC PROTEIN"/>
    <property type="match status" value="1"/>
</dbReference>
<dbReference type="PANTHER" id="PTHR48083">
    <property type="entry name" value="MEDIUM-CHAIN SPECIFIC ACYL-COA DEHYDROGENASE, MITOCHONDRIAL-RELATED"/>
    <property type="match status" value="1"/>
</dbReference>
<name>A0A480AY54_9BURK</name>